<gene>
    <name evidence="9" type="ORF">ACFOEI_16600</name>
</gene>
<feature type="transmembrane region" description="Helical" evidence="7">
    <location>
        <begin position="93"/>
        <end position="116"/>
    </location>
</feature>
<keyword evidence="3 7" id="KW-0812">Transmembrane</keyword>
<keyword evidence="10" id="KW-1185">Reference proteome</keyword>
<feature type="domain" description="RCK C-terminal" evidence="8">
    <location>
        <begin position="284"/>
        <end position="368"/>
    </location>
</feature>
<dbReference type="PROSITE" id="PS51202">
    <property type="entry name" value="RCK_C"/>
    <property type="match status" value="2"/>
</dbReference>
<protein>
    <submittedName>
        <fullName evidence="9">SLC13 family permease</fullName>
    </submittedName>
</protein>
<dbReference type="PANTHER" id="PTHR43652:SF2">
    <property type="entry name" value="BASIC AMINO ACID ANTIPORTER YFCC-RELATED"/>
    <property type="match status" value="1"/>
</dbReference>
<dbReference type="InterPro" id="IPR036721">
    <property type="entry name" value="RCK_C_sf"/>
</dbReference>
<feature type="transmembrane region" description="Helical" evidence="7">
    <location>
        <begin position="554"/>
        <end position="573"/>
    </location>
</feature>
<evidence type="ECO:0000256" key="2">
    <source>
        <dbReference type="ARBA" id="ARBA00022448"/>
    </source>
</evidence>
<organism evidence="9 10">
    <name type="scientific">Modicisalibacter luteus</name>
    <dbReference type="NCBI Taxonomy" id="453962"/>
    <lineage>
        <taxon>Bacteria</taxon>
        <taxon>Pseudomonadati</taxon>
        <taxon>Pseudomonadota</taxon>
        <taxon>Gammaproteobacteria</taxon>
        <taxon>Oceanospirillales</taxon>
        <taxon>Halomonadaceae</taxon>
        <taxon>Modicisalibacter</taxon>
    </lineage>
</organism>
<evidence type="ECO:0000313" key="10">
    <source>
        <dbReference type="Proteomes" id="UP001595640"/>
    </source>
</evidence>
<evidence type="ECO:0000256" key="1">
    <source>
        <dbReference type="ARBA" id="ARBA00004141"/>
    </source>
</evidence>
<evidence type="ECO:0000256" key="6">
    <source>
        <dbReference type="ARBA" id="ARBA00023136"/>
    </source>
</evidence>
<evidence type="ECO:0000256" key="4">
    <source>
        <dbReference type="ARBA" id="ARBA00022737"/>
    </source>
</evidence>
<keyword evidence="5 7" id="KW-1133">Transmembrane helix</keyword>
<proteinExistence type="predicted"/>
<feature type="transmembrane region" description="Helical" evidence="7">
    <location>
        <begin position="167"/>
        <end position="187"/>
    </location>
</feature>
<feature type="transmembrane region" description="Helical" evidence="7">
    <location>
        <begin position="381"/>
        <end position="398"/>
    </location>
</feature>
<name>A0ABV7M4B1_9GAMM</name>
<sequence length="575" mass="61721">MMTWTVLLSIAGLLVMLISGWVRPAAAFVSLAGGYLLLGLVDTAILLQQYTNPALATLLLLLLISLALERTPLLDWLSLRIVKGGERTATARLMGTSAVLSAFLNNTAVVAAFLGAISRQSHVAPSRLLIPLSYASILGGMTTLVGTSTNLVVSSFALSSGGPELGMFQFSLVGVPVALLSFVVLLWRAQRLPQHQPENITEKLSYFLAADLEPGSELVGKSIEANHLRSLEGLYLLEIEREGRLISPVGPEEILKPADTLIFTGEVSKVQALQRFRGLKLFGHKADDLLATNLVEVVVSHESELAGQTLQEVDFRSMFNAGVVGIRRGNKRLEGQLGQIPLRVGDCLLLAVGSDFRQHRNIERNFHLLSGSLTRPQLSRLKSALTLAGFASVIGMAALELLPLFHGLLLLMGGLLLGRVLSPAELRRRFPFELWMVIGSALAIAQGLENSGAAALLAQGMQSLFSGHGVFAAFVGCYLLTMLLTETVTNNAAAALAFPVAWSTAQAFGSDPMPFIMAVAYGASACFLIPYGYQTHLMVFSPGRYHISDFIKTGLPVSLTYSVAVLALTPLVFPF</sequence>
<evidence type="ECO:0000256" key="5">
    <source>
        <dbReference type="ARBA" id="ARBA00022989"/>
    </source>
</evidence>
<feature type="transmembrane region" description="Helical" evidence="7">
    <location>
        <begin position="30"/>
        <end position="47"/>
    </location>
</feature>
<dbReference type="Pfam" id="PF03600">
    <property type="entry name" value="CitMHS"/>
    <property type="match status" value="1"/>
</dbReference>
<dbReference type="InterPro" id="IPR006037">
    <property type="entry name" value="RCK_C"/>
</dbReference>
<dbReference type="Gene3D" id="3.30.70.1450">
    <property type="entry name" value="Regulator of K+ conductance, C-terminal domain"/>
    <property type="match status" value="2"/>
</dbReference>
<feature type="domain" description="RCK C-terminal" evidence="8">
    <location>
        <begin position="195"/>
        <end position="279"/>
    </location>
</feature>
<feature type="transmembrane region" description="Helical" evidence="7">
    <location>
        <begin position="515"/>
        <end position="533"/>
    </location>
</feature>
<dbReference type="Pfam" id="PF02080">
    <property type="entry name" value="TrkA_C"/>
    <property type="match status" value="2"/>
</dbReference>
<dbReference type="Proteomes" id="UP001595640">
    <property type="component" value="Unassembled WGS sequence"/>
</dbReference>
<keyword evidence="6 7" id="KW-0472">Membrane</keyword>
<reference evidence="10" key="1">
    <citation type="journal article" date="2019" name="Int. J. Syst. Evol. Microbiol.">
        <title>The Global Catalogue of Microorganisms (GCM) 10K type strain sequencing project: providing services to taxonomists for standard genome sequencing and annotation.</title>
        <authorList>
            <consortium name="The Broad Institute Genomics Platform"/>
            <consortium name="The Broad Institute Genome Sequencing Center for Infectious Disease"/>
            <person name="Wu L."/>
            <person name="Ma J."/>
        </authorList>
    </citation>
    <scope>NUCLEOTIDE SEQUENCE [LARGE SCALE GENOMIC DNA]</scope>
    <source>
        <strain evidence="10">KCTC 12847</strain>
    </source>
</reference>
<feature type="transmembrane region" description="Helical" evidence="7">
    <location>
        <begin position="434"/>
        <end position="458"/>
    </location>
</feature>
<evidence type="ECO:0000256" key="7">
    <source>
        <dbReference type="SAM" id="Phobius"/>
    </source>
</evidence>
<dbReference type="PANTHER" id="PTHR43652">
    <property type="entry name" value="BASIC AMINO ACID ANTIPORTER YFCC-RELATED"/>
    <property type="match status" value="1"/>
</dbReference>
<feature type="transmembrane region" description="Helical" evidence="7">
    <location>
        <begin position="54"/>
        <end position="73"/>
    </location>
</feature>
<evidence type="ECO:0000313" key="9">
    <source>
        <dbReference type="EMBL" id="MFC3293674.1"/>
    </source>
</evidence>
<dbReference type="SUPFAM" id="SSF116726">
    <property type="entry name" value="TrkA C-terminal domain-like"/>
    <property type="match status" value="2"/>
</dbReference>
<evidence type="ECO:0000259" key="8">
    <source>
        <dbReference type="PROSITE" id="PS51202"/>
    </source>
</evidence>
<comment type="subcellular location">
    <subcellularLocation>
        <location evidence="1">Membrane</location>
        <topology evidence="1">Multi-pass membrane protein</topology>
    </subcellularLocation>
</comment>
<dbReference type="InterPro" id="IPR004680">
    <property type="entry name" value="Cit_transptr-like_dom"/>
</dbReference>
<keyword evidence="2" id="KW-0813">Transport</keyword>
<comment type="caution">
    <text evidence="9">The sequence shown here is derived from an EMBL/GenBank/DDBJ whole genome shotgun (WGS) entry which is preliminary data.</text>
</comment>
<evidence type="ECO:0000256" key="3">
    <source>
        <dbReference type="ARBA" id="ARBA00022692"/>
    </source>
</evidence>
<dbReference type="EMBL" id="JBHRUH010000031">
    <property type="protein sequence ID" value="MFC3293674.1"/>
    <property type="molecule type" value="Genomic_DNA"/>
</dbReference>
<feature type="transmembrane region" description="Helical" evidence="7">
    <location>
        <begin position="464"/>
        <end position="485"/>
    </location>
</feature>
<accession>A0ABV7M4B1</accession>
<dbReference type="InterPro" id="IPR051679">
    <property type="entry name" value="DASS-Related_Transporters"/>
</dbReference>
<keyword evidence="4" id="KW-0677">Repeat</keyword>
<dbReference type="RefSeq" id="WP_019018799.1">
    <property type="nucleotide sequence ID" value="NZ_BMXD01000001.1"/>
</dbReference>
<feature type="transmembrane region" description="Helical" evidence="7">
    <location>
        <begin position="128"/>
        <end position="147"/>
    </location>
</feature>